<evidence type="ECO:0000313" key="3">
    <source>
        <dbReference type="Proteomes" id="UP000050761"/>
    </source>
</evidence>
<feature type="region of interest" description="Disordered" evidence="1">
    <location>
        <begin position="1"/>
        <end position="29"/>
    </location>
</feature>
<proteinExistence type="predicted"/>
<dbReference type="Pfam" id="PF17303">
    <property type="entry name" value="DUF5352"/>
    <property type="match status" value="1"/>
</dbReference>
<dbReference type="InterPro" id="IPR035274">
    <property type="entry name" value="DUF5352"/>
</dbReference>
<dbReference type="OrthoDB" id="5823537at2759"/>
<reference evidence="2 3" key="1">
    <citation type="submission" date="2018-11" db="EMBL/GenBank/DDBJ databases">
        <authorList>
            <consortium name="Pathogen Informatics"/>
        </authorList>
    </citation>
    <scope>NUCLEOTIDE SEQUENCE [LARGE SCALE GENOMIC DNA]</scope>
</reference>
<organism evidence="2">
    <name type="scientific">Heligmosomoides polygyrus</name>
    <name type="common">Parasitic roundworm</name>
    <dbReference type="NCBI Taxonomy" id="6339"/>
    <lineage>
        <taxon>Eukaryota</taxon>
        <taxon>Metazoa</taxon>
        <taxon>Ecdysozoa</taxon>
        <taxon>Nematoda</taxon>
        <taxon>Chromadorea</taxon>
        <taxon>Rhabditida</taxon>
        <taxon>Rhabditina</taxon>
        <taxon>Rhabditomorpha</taxon>
        <taxon>Strongyloidea</taxon>
        <taxon>Heligmosomidae</taxon>
        <taxon>Heligmosomoides</taxon>
    </lineage>
</organism>
<name>A0A3P8AAY9_HELPZ</name>
<dbReference type="EMBL" id="UZAH01027044">
    <property type="protein sequence ID" value="VDO88043.1"/>
    <property type="molecule type" value="Genomic_DNA"/>
</dbReference>
<keyword evidence="3" id="KW-1185">Reference proteome</keyword>
<evidence type="ECO:0000256" key="1">
    <source>
        <dbReference type="SAM" id="MobiDB-lite"/>
    </source>
</evidence>
<evidence type="ECO:0000313" key="4">
    <source>
        <dbReference type="WBParaSite" id="HPBE_0001127201-mRNA-1"/>
    </source>
</evidence>
<protein>
    <submittedName>
        <fullName evidence="4">MH2 domain-containing protein</fullName>
    </submittedName>
</protein>
<evidence type="ECO:0000313" key="2">
    <source>
        <dbReference type="EMBL" id="VDO88043.1"/>
    </source>
</evidence>
<sequence length="305" mass="34199">MSQRTKITKRASDVPAIPGDRSQLVADKRKKDPIIEKMMFALISKLPQELAERIEEDKKERSIVDEWLPEPPSELSPSAKQRDLEEKNGQTGTRARAQGKGGAALEVALGNGPFELMAASRVRCIYQECDYPATGDETLQNAAPITGFSTSGEDYVRATWCITHCKDRKSIKAAMNFQPSNSTAPTLKVRSYRMSDGKRRVEAFTKDGRTVSQDDDNTYCVDPDVVAAADQVFQNNHDVVTIAQALNYYINKPGWAYLVYQIGQPPSMVSTMNVHMDPNFCMKTYYETINGRDMEYQMFAGLVRN</sequence>
<dbReference type="WBParaSite" id="HPBE_0001127201-mRNA-1">
    <property type="protein sequence ID" value="HPBE_0001127201-mRNA-1"/>
    <property type="gene ID" value="HPBE_0001127201"/>
</dbReference>
<reference evidence="4" key="2">
    <citation type="submission" date="2019-09" db="UniProtKB">
        <authorList>
            <consortium name="WormBaseParasite"/>
        </authorList>
    </citation>
    <scope>IDENTIFICATION</scope>
</reference>
<gene>
    <name evidence="2" type="ORF">HPBE_LOCUS11273</name>
</gene>
<accession>A0A3P8AAY9</accession>
<feature type="region of interest" description="Disordered" evidence="1">
    <location>
        <begin position="55"/>
        <end position="99"/>
    </location>
</feature>
<dbReference type="Proteomes" id="UP000050761">
    <property type="component" value="Unassembled WGS sequence"/>
</dbReference>
<dbReference type="AlphaFoldDB" id="A0A3P8AAY9"/>
<feature type="compositionally biased region" description="Basic and acidic residues" evidence="1">
    <location>
        <begin position="55"/>
        <end position="64"/>
    </location>
</feature>